<dbReference type="InterPro" id="IPR023296">
    <property type="entry name" value="Glyco_hydro_beta-prop_sf"/>
</dbReference>
<reference evidence="1 2" key="1">
    <citation type="submission" date="2018-07" db="EMBL/GenBank/DDBJ databases">
        <title>Draft genome of the type strain Streptomyces armeniacus ATCC 15676.</title>
        <authorList>
            <person name="Labana P."/>
            <person name="Gosse J.T."/>
            <person name="Boddy C.N."/>
        </authorList>
    </citation>
    <scope>NUCLEOTIDE SEQUENCE [LARGE SCALE GENOMIC DNA]</scope>
    <source>
        <strain evidence="1 2">ATCC 15676</strain>
    </source>
</reference>
<evidence type="ECO:0000313" key="1">
    <source>
        <dbReference type="EMBL" id="AXK33689.1"/>
    </source>
</evidence>
<dbReference type="RefSeq" id="WP_208878696.1">
    <property type="nucleotide sequence ID" value="NZ_CP031320.1"/>
</dbReference>
<dbReference type="Gene3D" id="2.115.10.20">
    <property type="entry name" value="Glycosyl hydrolase domain, family 43"/>
    <property type="match status" value="2"/>
</dbReference>
<keyword evidence="2" id="KW-1185">Reference proteome</keyword>
<sequence length="330" mass="36032">MNDRTTQPPSSPVLDFDPEDGITILAPSQPGEGNWIGCPSVLHEPESGRFLLTYRERRPRGQGADRGWRCALASSTDGHTFEDIWSVEKGELGTASMERFALAHAPGGGYLLYVSYVDPADKRWRIDVVEADRPELLDITRARPVLTAATTGTEGVKDPVPVSVDGQLWLYVSYAAANSFTPEDSERAHALGDIYVTGATIFPTGLATSGDGLTFDWHPDVLPVGSGWDRYQTRLTTVAESAGGYVGVYDGSSGAHENYEERAGLAWSPNLKDWTSRTSDGPALVSPHGTGSLRYLDLVPVGDDWFAYYEYTRADGAHELRLNRVPRRPA</sequence>
<gene>
    <name evidence="1" type="ORF">DVA86_14520</name>
</gene>
<name>A0A345XPX3_9ACTN</name>
<organism evidence="1 2">
    <name type="scientific">Streptomyces armeniacus</name>
    <dbReference type="NCBI Taxonomy" id="83291"/>
    <lineage>
        <taxon>Bacteria</taxon>
        <taxon>Bacillati</taxon>
        <taxon>Actinomycetota</taxon>
        <taxon>Actinomycetes</taxon>
        <taxon>Kitasatosporales</taxon>
        <taxon>Streptomycetaceae</taxon>
        <taxon>Streptomyces</taxon>
    </lineage>
</organism>
<dbReference type="Proteomes" id="UP000254425">
    <property type="component" value="Chromosome"/>
</dbReference>
<dbReference type="SUPFAM" id="SSF75005">
    <property type="entry name" value="Arabinanase/levansucrase/invertase"/>
    <property type="match status" value="1"/>
</dbReference>
<dbReference type="KEGG" id="sarm:DVA86_14520"/>
<accession>A0A345XPX3</accession>
<evidence type="ECO:0000313" key="2">
    <source>
        <dbReference type="Proteomes" id="UP000254425"/>
    </source>
</evidence>
<proteinExistence type="predicted"/>
<dbReference type="AlphaFoldDB" id="A0A345XPX3"/>
<dbReference type="EMBL" id="CP031320">
    <property type="protein sequence ID" value="AXK33689.1"/>
    <property type="molecule type" value="Genomic_DNA"/>
</dbReference>
<evidence type="ECO:0008006" key="3">
    <source>
        <dbReference type="Google" id="ProtNLM"/>
    </source>
</evidence>
<protein>
    <recommendedName>
        <fullName evidence="3">Glycosyl hydrolase family 32 N-terminal domain-containing protein</fullName>
    </recommendedName>
</protein>